<comment type="subcellular location">
    <subcellularLocation>
        <location evidence="1">Secreted</location>
    </subcellularLocation>
</comment>
<dbReference type="InterPro" id="IPR050955">
    <property type="entry name" value="Plant_Biomass_Hydrol_Est"/>
</dbReference>
<accession>A0A2J6RQS3</accession>
<evidence type="ECO:0000313" key="9">
    <source>
        <dbReference type="EMBL" id="PMD40878.1"/>
    </source>
</evidence>
<dbReference type="OrthoDB" id="2425929at2759"/>
<evidence type="ECO:0000256" key="4">
    <source>
        <dbReference type="ARBA" id="ARBA00022729"/>
    </source>
</evidence>
<evidence type="ECO:0000256" key="5">
    <source>
        <dbReference type="ARBA" id="ARBA00022801"/>
    </source>
</evidence>
<dbReference type="Gene3D" id="3.40.50.1820">
    <property type="entry name" value="alpha/beta hydrolase"/>
    <property type="match status" value="1"/>
</dbReference>
<dbReference type="InterPro" id="IPR029058">
    <property type="entry name" value="AB_hydrolase_fold"/>
</dbReference>
<keyword evidence="2" id="KW-0719">Serine esterase</keyword>
<dbReference type="AlphaFoldDB" id="A0A2J6RQS3"/>
<dbReference type="EMBL" id="KZ613945">
    <property type="protein sequence ID" value="PMD40878.1"/>
    <property type="molecule type" value="Genomic_DNA"/>
</dbReference>
<evidence type="ECO:0000256" key="1">
    <source>
        <dbReference type="ARBA" id="ARBA00004613"/>
    </source>
</evidence>
<keyword evidence="8" id="KW-0624">Polysaccharide degradation</keyword>
<evidence type="ECO:0000256" key="6">
    <source>
        <dbReference type="ARBA" id="ARBA00023180"/>
    </source>
</evidence>
<evidence type="ECO:0000256" key="8">
    <source>
        <dbReference type="ARBA" id="ARBA00023326"/>
    </source>
</evidence>
<dbReference type="Pfam" id="PF10503">
    <property type="entry name" value="Esterase_PHB"/>
    <property type="match status" value="1"/>
</dbReference>
<dbReference type="GO" id="GO:0052689">
    <property type="term" value="F:carboxylic ester hydrolase activity"/>
    <property type="evidence" value="ECO:0007669"/>
    <property type="project" value="UniProtKB-KW"/>
</dbReference>
<feature type="non-terminal residue" evidence="9">
    <location>
        <position position="1"/>
    </location>
</feature>
<organism evidence="9 10">
    <name type="scientific">Hyaloscypha variabilis (strain UAMH 11265 / GT02V1 / F)</name>
    <name type="common">Meliniomyces variabilis</name>
    <dbReference type="NCBI Taxonomy" id="1149755"/>
    <lineage>
        <taxon>Eukaryota</taxon>
        <taxon>Fungi</taxon>
        <taxon>Dikarya</taxon>
        <taxon>Ascomycota</taxon>
        <taxon>Pezizomycotina</taxon>
        <taxon>Leotiomycetes</taxon>
        <taxon>Helotiales</taxon>
        <taxon>Hyaloscyphaceae</taxon>
        <taxon>Hyaloscypha</taxon>
        <taxon>Hyaloscypha variabilis</taxon>
    </lineage>
</organism>
<protein>
    <submittedName>
        <fullName evidence="9">Carbohydrate esterase family 1 protein</fullName>
    </submittedName>
</protein>
<dbReference type="PANTHER" id="PTHR43037">
    <property type="entry name" value="UNNAMED PRODUCT-RELATED"/>
    <property type="match status" value="1"/>
</dbReference>
<sequence length="140" mass="14457">LHGCLGSGAAYAQSTKYTSLTDTHGFLVVYPTATKDNNCWAVGTNKSLTHGGGGDSNGFVTMVQYMITTYKADAKKVFVIGSSSGGMMTNVLFDFYPDVIALCSAYTGVAAGCSAGSPGFGPMTANPDCANGKIIKIQET</sequence>
<evidence type="ECO:0000256" key="3">
    <source>
        <dbReference type="ARBA" id="ARBA00022525"/>
    </source>
</evidence>
<keyword evidence="5" id="KW-0378">Hydrolase</keyword>
<keyword evidence="10" id="KW-1185">Reference proteome</keyword>
<dbReference type="GO" id="GO:0005576">
    <property type="term" value="C:extracellular region"/>
    <property type="evidence" value="ECO:0007669"/>
    <property type="project" value="UniProtKB-SubCell"/>
</dbReference>
<evidence type="ECO:0000256" key="2">
    <source>
        <dbReference type="ARBA" id="ARBA00022487"/>
    </source>
</evidence>
<dbReference type="STRING" id="1149755.A0A2J6RQS3"/>
<dbReference type="GO" id="GO:0000272">
    <property type="term" value="P:polysaccharide catabolic process"/>
    <property type="evidence" value="ECO:0007669"/>
    <property type="project" value="UniProtKB-KW"/>
</dbReference>
<reference evidence="9 10" key="1">
    <citation type="submission" date="2016-04" db="EMBL/GenBank/DDBJ databases">
        <title>A degradative enzymes factory behind the ericoid mycorrhizal symbiosis.</title>
        <authorList>
            <consortium name="DOE Joint Genome Institute"/>
            <person name="Martino E."/>
            <person name="Morin E."/>
            <person name="Grelet G."/>
            <person name="Kuo A."/>
            <person name="Kohler A."/>
            <person name="Daghino S."/>
            <person name="Barry K."/>
            <person name="Choi C."/>
            <person name="Cichocki N."/>
            <person name="Clum A."/>
            <person name="Copeland A."/>
            <person name="Hainaut M."/>
            <person name="Haridas S."/>
            <person name="Labutti K."/>
            <person name="Lindquist E."/>
            <person name="Lipzen A."/>
            <person name="Khouja H.-R."/>
            <person name="Murat C."/>
            <person name="Ohm R."/>
            <person name="Olson A."/>
            <person name="Spatafora J."/>
            <person name="Veneault-Fourrey C."/>
            <person name="Henrissat B."/>
            <person name="Grigoriev I."/>
            <person name="Martin F."/>
            <person name="Perotto S."/>
        </authorList>
    </citation>
    <scope>NUCLEOTIDE SEQUENCE [LARGE SCALE GENOMIC DNA]</scope>
    <source>
        <strain evidence="9 10">F</strain>
    </source>
</reference>
<dbReference type="Proteomes" id="UP000235786">
    <property type="component" value="Unassembled WGS sequence"/>
</dbReference>
<keyword evidence="6" id="KW-0325">Glycoprotein</keyword>
<dbReference type="PANTHER" id="PTHR43037:SF3">
    <property type="entry name" value="FERULOYL ESTERASE B"/>
    <property type="match status" value="1"/>
</dbReference>
<evidence type="ECO:0000256" key="7">
    <source>
        <dbReference type="ARBA" id="ARBA00023277"/>
    </source>
</evidence>
<dbReference type="SUPFAM" id="SSF53474">
    <property type="entry name" value="alpha/beta-Hydrolases"/>
    <property type="match status" value="1"/>
</dbReference>
<name>A0A2J6RQS3_HYAVF</name>
<keyword evidence="3" id="KW-0964">Secreted</keyword>
<gene>
    <name evidence="9" type="ORF">L207DRAFT_426954</name>
</gene>
<evidence type="ECO:0000313" key="10">
    <source>
        <dbReference type="Proteomes" id="UP000235786"/>
    </source>
</evidence>
<keyword evidence="7" id="KW-0119">Carbohydrate metabolism</keyword>
<proteinExistence type="predicted"/>
<keyword evidence="4" id="KW-0732">Signal</keyword>
<dbReference type="InterPro" id="IPR010126">
    <property type="entry name" value="Esterase_phb"/>
</dbReference>